<reference evidence="2" key="1">
    <citation type="journal article" date="2019" name="Int. J. Syst. Evol. Microbiol.">
        <title>The Global Catalogue of Microorganisms (GCM) 10K type strain sequencing project: providing services to taxonomists for standard genome sequencing and annotation.</title>
        <authorList>
            <consortium name="The Broad Institute Genomics Platform"/>
            <consortium name="The Broad Institute Genome Sequencing Center for Infectious Disease"/>
            <person name="Wu L."/>
            <person name="Ma J."/>
        </authorList>
    </citation>
    <scope>NUCLEOTIDE SEQUENCE [LARGE SCALE GENOMIC DNA]</scope>
    <source>
        <strain evidence="2">JCM 10411</strain>
    </source>
</reference>
<comment type="caution">
    <text evidence="1">The sequence shown here is derived from an EMBL/GenBank/DDBJ whole genome shotgun (WGS) entry which is preliminary data.</text>
</comment>
<dbReference type="Proteomes" id="UP001596180">
    <property type="component" value="Unassembled WGS sequence"/>
</dbReference>
<accession>A0ABW1E4P6</accession>
<gene>
    <name evidence="1" type="ORF">ACFPZI_22245</name>
</gene>
<dbReference type="RefSeq" id="WP_381365659.1">
    <property type="nucleotide sequence ID" value="NZ_JBHSOA010000047.1"/>
</dbReference>
<keyword evidence="2" id="KW-1185">Reference proteome</keyword>
<name>A0ABW1E4P6_9ACTN</name>
<organism evidence="1 2">
    <name type="scientific">Streptomyces chlorus</name>
    <dbReference type="NCBI Taxonomy" id="887452"/>
    <lineage>
        <taxon>Bacteria</taxon>
        <taxon>Bacillati</taxon>
        <taxon>Actinomycetota</taxon>
        <taxon>Actinomycetes</taxon>
        <taxon>Kitasatosporales</taxon>
        <taxon>Streptomycetaceae</taxon>
        <taxon>Streptomyces</taxon>
    </lineage>
</organism>
<evidence type="ECO:0000313" key="1">
    <source>
        <dbReference type="EMBL" id="MFC5854414.1"/>
    </source>
</evidence>
<protein>
    <submittedName>
        <fullName evidence="1">Uncharacterized protein</fullName>
    </submittedName>
</protein>
<proteinExistence type="predicted"/>
<evidence type="ECO:0000313" key="2">
    <source>
        <dbReference type="Proteomes" id="UP001596180"/>
    </source>
</evidence>
<dbReference type="EMBL" id="JBHSOA010000047">
    <property type="protein sequence ID" value="MFC5854414.1"/>
    <property type="molecule type" value="Genomic_DNA"/>
</dbReference>
<sequence>MDRGADPKTDFSRKITLVVYGDLASKVVTDSRRAYSSKLVGADISRNDGQHVCVVDADGFSKLLKRRPAPCLKLRRSGGGRVRPVAAAPTADEVLGGPLQVRRPGRRSSAQLTLDLSHLDKATSAHEATVSALLVHLSGRGVEVRTHAPGAPAFDAGWSRGTDVFIAGVKSLTGAREDQQIRLGIGQVLDYAHQLRTAHPGRRLHPVLVLEKRPVDPRWSSLARSAGIRLTWAPGFPDV</sequence>